<feature type="transmembrane region" description="Helical" evidence="1">
    <location>
        <begin position="34"/>
        <end position="52"/>
    </location>
</feature>
<sequence length="115" mass="12571">MSNKNPILTTSIIESLPSNPRKRSIILKVMQRKAVRNGILALVVGFVVLGFIELTGQSPEVRGNRAAEDLFKKTNGTICTGRQQHSIDSSASHAFINRLSELCESTPTHAAQQTK</sequence>
<keyword evidence="1" id="KW-1133">Transmembrane helix</keyword>
<evidence type="ECO:0000313" key="2">
    <source>
        <dbReference type="EMBL" id="MDI5832541.1"/>
    </source>
</evidence>
<reference evidence="2 3" key="1">
    <citation type="submission" date="2022-09" db="EMBL/GenBank/DDBJ databases">
        <title>The outer-membrane cytochrome OmcA is essential for infection of Shewanella oneidensis by a zebrafish-associated bacteriophage.</title>
        <authorList>
            <person name="Grenfell A.W."/>
            <person name="Intile P."/>
            <person name="Mcfarlane J."/>
            <person name="Leung D."/>
            <person name="Abdalla K."/>
            <person name="Wold M."/>
            <person name="Kees E."/>
            <person name="Gralnick J."/>
        </authorList>
    </citation>
    <scope>NUCLEOTIDE SEQUENCE [LARGE SCALE GENOMIC DNA]</scope>
    <source>
        <strain evidence="2 3">NF-5</strain>
    </source>
</reference>
<dbReference type="Proteomes" id="UP001159075">
    <property type="component" value="Unassembled WGS sequence"/>
</dbReference>
<evidence type="ECO:0000313" key="3">
    <source>
        <dbReference type="Proteomes" id="UP001159075"/>
    </source>
</evidence>
<protein>
    <submittedName>
        <fullName evidence="2">Uncharacterized protein</fullName>
    </submittedName>
</protein>
<comment type="caution">
    <text evidence="2">The sequence shown here is derived from an EMBL/GenBank/DDBJ whole genome shotgun (WGS) entry which is preliminary data.</text>
</comment>
<gene>
    <name evidence="2" type="ORF">ODY93_13260</name>
</gene>
<name>A0ABT6UGB9_9GAMM</name>
<dbReference type="RefSeq" id="WP_282679506.1">
    <property type="nucleotide sequence ID" value="NZ_CP106875.1"/>
</dbReference>
<keyword evidence="3" id="KW-1185">Reference proteome</keyword>
<proteinExistence type="predicted"/>
<keyword evidence="1" id="KW-0472">Membrane</keyword>
<organism evidence="2 3">
    <name type="scientific">Shewanella xiamenensis</name>
    <dbReference type="NCBI Taxonomy" id="332186"/>
    <lineage>
        <taxon>Bacteria</taxon>
        <taxon>Pseudomonadati</taxon>
        <taxon>Pseudomonadota</taxon>
        <taxon>Gammaproteobacteria</taxon>
        <taxon>Alteromonadales</taxon>
        <taxon>Shewanellaceae</taxon>
        <taxon>Shewanella</taxon>
    </lineage>
</organism>
<evidence type="ECO:0000256" key="1">
    <source>
        <dbReference type="SAM" id="Phobius"/>
    </source>
</evidence>
<accession>A0ABT6UGB9</accession>
<dbReference type="EMBL" id="JAOTLW010000013">
    <property type="protein sequence ID" value="MDI5832541.1"/>
    <property type="molecule type" value="Genomic_DNA"/>
</dbReference>
<keyword evidence="1" id="KW-0812">Transmembrane</keyword>